<feature type="region of interest" description="Disordered" evidence="1">
    <location>
        <begin position="83"/>
        <end position="115"/>
    </location>
</feature>
<dbReference type="AlphaFoldDB" id="A0A183MXU1"/>
<dbReference type="InterPro" id="IPR027417">
    <property type="entry name" value="P-loop_NTPase"/>
</dbReference>
<dbReference type="Pfam" id="PF00612">
    <property type="entry name" value="IQ"/>
    <property type="match status" value="4"/>
</dbReference>
<dbReference type="SMART" id="SM00015">
    <property type="entry name" value="IQ"/>
    <property type="match status" value="4"/>
</dbReference>
<evidence type="ECO:0000313" key="2">
    <source>
        <dbReference type="EMBL" id="VDP37407.1"/>
    </source>
</evidence>
<dbReference type="STRING" id="48269.A0A183MXU1"/>
<proteinExistence type="predicted"/>
<gene>
    <name evidence="2" type="ORF">SMRZ_LOCUS20866</name>
</gene>
<organism evidence="2 3">
    <name type="scientific">Schistosoma margrebowiei</name>
    <dbReference type="NCBI Taxonomy" id="48269"/>
    <lineage>
        <taxon>Eukaryota</taxon>
        <taxon>Metazoa</taxon>
        <taxon>Spiralia</taxon>
        <taxon>Lophotrochozoa</taxon>
        <taxon>Platyhelminthes</taxon>
        <taxon>Trematoda</taxon>
        <taxon>Digenea</taxon>
        <taxon>Strigeidida</taxon>
        <taxon>Schistosomatoidea</taxon>
        <taxon>Schistosomatidae</taxon>
        <taxon>Schistosoma</taxon>
    </lineage>
</organism>
<dbReference type="Gene3D" id="1.20.5.190">
    <property type="match status" value="2"/>
</dbReference>
<dbReference type="InterPro" id="IPR000048">
    <property type="entry name" value="IQ_motif_EF-hand-BS"/>
</dbReference>
<dbReference type="GO" id="GO:0005516">
    <property type="term" value="F:calmodulin binding"/>
    <property type="evidence" value="ECO:0007669"/>
    <property type="project" value="TreeGrafter"/>
</dbReference>
<sequence length="336" mass="38263">MGSKSLKEQVAYEPIAGHGLPWDRISLRCSTVLLYTLGGELVKSPEMVKDHHFYVAAGSETYLSRDYGQPLPRLITASRKPTHLKNMSSTHSNRSTPISRTPITVTNTSTTTTSTTTTTTAYSYQYPNYLDKESLAATKIQAGYRGYCTRKKYSNLSLNSSLPSSNYNVTSTIYQLPLKNNNDLENAATRIQASYRGYLTRKSLRDDNITNKYIPIKNITYYNDKINGNRNQNDDNNDDDIDGKVKAVTKIQAGYRGYKTRKSLAPLLHPHNNNNNNNQHNLLLSNKENQNYFDYKCINQDKHNNNNNNHLHDPELAATKIQAIYRGYRTRRHLPK</sequence>
<evidence type="ECO:0000313" key="3">
    <source>
        <dbReference type="Proteomes" id="UP000277204"/>
    </source>
</evidence>
<dbReference type="InterPro" id="IPR036572">
    <property type="entry name" value="Doublecortin_dom_sf"/>
</dbReference>
<reference evidence="2 3" key="1">
    <citation type="submission" date="2018-11" db="EMBL/GenBank/DDBJ databases">
        <authorList>
            <consortium name="Pathogen Informatics"/>
        </authorList>
    </citation>
    <scope>NUCLEOTIDE SEQUENCE [LARGE SCALE GENOMIC DNA]</scope>
    <source>
        <strain evidence="2 3">Zambia</strain>
    </source>
</reference>
<dbReference type="Proteomes" id="UP000277204">
    <property type="component" value="Unassembled WGS sequence"/>
</dbReference>
<dbReference type="PROSITE" id="PS50309">
    <property type="entry name" value="DC"/>
    <property type="match status" value="1"/>
</dbReference>
<accession>A0A183MXU1</accession>
<dbReference type="SUPFAM" id="SSF52540">
    <property type="entry name" value="P-loop containing nucleoside triphosphate hydrolases"/>
    <property type="match status" value="1"/>
</dbReference>
<dbReference type="SUPFAM" id="SSF89837">
    <property type="entry name" value="Doublecortin (DC)"/>
    <property type="match status" value="1"/>
</dbReference>
<dbReference type="PROSITE" id="PS50096">
    <property type="entry name" value="IQ"/>
    <property type="match status" value="4"/>
</dbReference>
<dbReference type="CDD" id="cd23767">
    <property type="entry name" value="IQCD"/>
    <property type="match status" value="4"/>
</dbReference>
<feature type="compositionally biased region" description="Low complexity" evidence="1">
    <location>
        <begin position="104"/>
        <end position="115"/>
    </location>
</feature>
<dbReference type="PANTHER" id="PTHR10699:SF11">
    <property type="entry name" value="IGLOO, ISOFORM A"/>
    <property type="match status" value="1"/>
</dbReference>
<dbReference type="PANTHER" id="PTHR10699">
    <property type="entry name" value="NEUROMODULIN"/>
    <property type="match status" value="1"/>
</dbReference>
<dbReference type="InterPro" id="IPR003533">
    <property type="entry name" value="Doublecortin_dom"/>
</dbReference>
<protein>
    <submittedName>
        <fullName evidence="2">Uncharacterized protein</fullName>
    </submittedName>
</protein>
<feature type="compositionally biased region" description="Polar residues" evidence="1">
    <location>
        <begin position="85"/>
        <end position="103"/>
    </location>
</feature>
<evidence type="ECO:0000256" key="1">
    <source>
        <dbReference type="SAM" id="MobiDB-lite"/>
    </source>
</evidence>
<dbReference type="GO" id="GO:0035556">
    <property type="term" value="P:intracellular signal transduction"/>
    <property type="evidence" value="ECO:0007669"/>
    <property type="project" value="InterPro"/>
</dbReference>
<name>A0A183MXU1_9TREM</name>
<keyword evidence="3" id="KW-1185">Reference proteome</keyword>
<dbReference type="EMBL" id="UZAI01018483">
    <property type="protein sequence ID" value="VDP37407.1"/>
    <property type="molecule type" value="Genomic_DNA"/>
</dbReference>